<gene>
    <name evidence="13" type="ORF">CLAFUR5_11505</name>
</gene>
<dbReference type="GO" id="GO:0016020">
    <property type="term" value="C:membrane"/>
    <property type="evidence" value="ECO:0007669"/>
    <property type="project" value="UniProtKB-SubCell"/>
</dbReference>
<evidence type="ECO:0000256" key="4">
    <source>
        <dbReference type="ARBA" id="ARBA00012557"/>
    </source>
</evidence>
<comment type="pathway">
    <text evidence="2">Protein modification; protein glycosylation.</text>
</comment>
<evidence type="ECO:0000256" key="8">
    <source>
        <dbReference type="ARBA" id="ARBA00022741"/>
    </source>
</evidence>
<evidence type="ECO:0000256" key="9">
    <source>
        <dbReference type="ARBA" id="ARBA00022968"/>
    </source>
</evidence>
<protein>
    <recommendedName>
        <fullName evidence="4">N-acetylgalactosaminide beta-1,3-galactosyltransferase</fullName>
        <ecNumber evidence="4">2.4.1.122</ecNumber>
    </recommendedName>
</protein>
<sequence>MRPEFEPPSSGLTDASGDLSICERAREELQNTVLVIKTGATESRRKVPVHSQTTLRCWPNVLFLSDFDESIGGHQVHDALDHVSEQIRLEHPSFELWRRLHAHGRSAIEISDSETGDNVYWESGTTDMQAGWHLARFMNLAMSVKALEFHPDARWFVFIDADTYISWSGFLGLARTLDHTKPLYVGYPAAMGPNMFFGHGGSGYALSQAALTQVVESYQAQQSRWDTDAVENEFGEVPFAKLLLSIGIDLSWALPHFQRGDPASMDFSMMEHGRRAWCYPAVTYHHVGPDDIRRLHRFEGAWNRTSDGRHFRHSDVYRSMGLPIAMKGDADGWDNLSEHVVEGVDDYASCREACRERQTCVQYSFNLGQCRTSSALKRGRATEGAASGWVVDRVHRMMESLDTRCHGKFLI</sequence>
<keyword evidence="11" id="KW-0472">Membrane</keyword>
<dbReference type="Gene3D" id="3.90.550.50">
    <property type="match status" value="1"/>
</dbReference>
<keyword evidence="7" id="KW-0812">Transmembrane</keyword>
<dbReference type="EC" id="2.4.1.122" evidence="4"/>
<dbReference type="Proteomes" id="UP000756132">
    <property type="component" value="Chromosome 8"/>
</dbReference>
<dbReference type="InterPro" id="IPR026050">
    <property type="entry name" value="C1GALT1/C1GALT1_chp1"/>
</dbReference>
<evidence type="ECO:0000313" key="14">
    <source>
        <dbReference type="Proteomes" id="UP000756132"/>
    </source>
</evidence>
<dbReference type="OMA" id="PMQIGET"/>
<evidence type="ECO:0000256" key="3">
    <source>
        <dbReference type="ARBA" id="ARBA00006462"/>
    </source>
</evidence>
<dbReference type="EMBL" id="CP090170">
    <property type="protein sequence ID" value="UJO20981.1"/>
    <property type="molecule type" value="Genomic_DNA"/>
</dbReference>
<proteinExistence type="inferred from homology"/>
<evidence type="ECO:0000256" key="1">
    <source>
        <dbReference type="ARBA" id="ARBA00004606"/>
    </source>
</evidence>
<feature type="domain" description="Fringe-like glycosyltransferase" evidence="12">
    <location>
        <begin position="133"/>
        <end position="214"/>
    </location>
</feature>
<evidence type="ECO:0000256" key="5">
    <source>
        <dbReference type="ARBA" id="ARBA00022676"/>
    </source>
</evidence>
<dbReference type="KEGG" id="ffu:CLAFUR5_11505"/>
<dbReference type="Pfam" id="PF02434">
    <property type="entry name" value="Fringe"/>
    <property type="match status" value="1"/>
</dbReference>
<dbReference type="GO" id="GO:0016263">
    <property type="term" value="F:glycoprotein-N-acetylgalactosamine 3-beta-galactosyltransferase activity"/>
    <property type="evidence" value="ECO:0007669"/>
    <property type="project" value="UniProtKB-EC"/>
</dbReference>
<organism evidence="13 14">
    <name type="scientific">Passalora fulva</name>
    <name type="common">Tomato leaf mold</name>
    <name type="synonym">Cladosporium fulvum</name>
    <dbReference type="NCBI Taxonomy" id="5499"/>
    <lineage>
        <taxon>Eukaryota</taxon>
        <taxon>Fungi</taxon>
        <taxon>Dikarya</taxon>
        <taxon>Ascomycota</taxon>
        <taxon>Pezizomycotina</taxon>
        <taxon>Dothideomycetes</taxon>
        <taxon>Dothideomycetidae</taxon>
        <taxon>Mycosphaerellales</taxon>
        <taxon>Mycosphaerellaceae</taxon>
        <taxon>Fulvia</taxon>
    </lineage>
</organism>
<dbReference type="PANTHER" id="PTHR23033">
    <property type="entry name" value="BETA1,3-GALACTOSYLTRANSFERASE"/>
    <property type="match status" value="1"/>
</dbReference>
<evidence type="ECO:0000256" key="6">
    <source>
        <dbReference type="ARBA" id="ARBA00022679"/>
    </source>
</evidence>
<keyword evidence="5" id="KW-0328">Glycosyltransferase</keyword>
<comment type="subcellular location">
    <subcellularLocation>
        <location evidence="1">Membrane</location>
        <topology evidence="1">Single-pass type II membrane protein</topology>
    </subcellularLocation>
</comment>
<evidence type="ECO:0000256" key="2">
    <source>
        <dbReference type="ARBA" id="ARBA00004922"/>
    </source>
</evidence>
<dbReference type="PANTHER" id="PTHR23033:SF47">
    <property type="entry name" value="APPLE DOMAIN-CONTAINING PROTEIN-RELATED"/>
    <property type="match status" value="1"/>
</dbReference>
<comment type="similarity">
    <text evidence="3">Belongs to the glycosyltransferase 31 family. Beta3-Gal-T subfamily.</text>
</comment>
<keyword evidence="6" id="KW-0808">Transferase</keyword>
<reference evidence="13" key="1">
    <citation type="submission" date="2021-12" db="EMBL/GenBank/DDBJ databases">
        <authorList>
            <person name="Zaccaron A."/>
            <person name="Stergiopoulos I."/>
        </authorList>
    </citation>
    <scope>NUCLEOTIDE SEQUENCE</scope>
    <source>
        <strain evidence="13">Race5_Kim</strain>
    </source>
</reference>
<dbReference type="GO" id="GO:0000166">
    <property type="term" value="F:nucleotide binding"/>
    <property type="evidence" value="ECO:0007669"/>
    <property type="project" value="UniProtKB-KW"/>
</dbReference>
<keyword evidence="9" id="KW-0735">Signal-anchor</keyword>
<evidence type="ECO:0000313" key="13">
    <source>
        <dbReference type="EMBL" id="UJO20981.1"/>
    </source>
</evidence>
<dbReference type="InterPro" id="IPR003378">
    <property type="entry name" value="Fringe-like_glycosylTrfase"/>
</dbReference>
<dbReference type="RefSeq" id="XP_047765347.1">
    <property type="nucleotide sequence ID" value="XM_047910653.1"/>
</dbReference>
<evidence type="ECO:0000256" key="7">
    <source>
        <dbReference type="ARBA" id="ARBA00022692"/>
    </source>
</evidence>
<dbReference type="GeneID" id="71991383"/>
<accession>A0A9Q8USN7</accession>
<evidence type="ECO:0000256" key="11">
    <source>
        <dbReference type="ARBA" id="ARBA00023136"/>
    </source>
</evidence>
<reference evidence="13" key="2">
    <citation type="journal article" date="2022" name="Microb. Genom.">
        <title>A chromosome-scale genome assembly of the tomato pathogen Cladosporium fulvum reveals a compartmentalized genome architecture and the presence of a dispensable chromosome.</title>
        <authorList>
            <person name="Zaccaron A.Z."/>
            <person name="Chen L.H."/>
            <person name="Samaras A."/>
            <person name="Stergiopoulos I."/>
        </authorList>
    </citation>
    <scope>NUCLEOTIDE SEQUENCE</scope>
    <source>
        <strain evidence="13">Race5_Kim</strain>
    </source>
</reference>
<dbReference type="AlphaFoldDB" id="A0A9Q8USN7"/>
<dbReference type="OrthoDB" id="414175at2759"/>
<evidence type="ECO:0000259" key="12">
    <source>
        <dbReference type="Pfam" id="PF02434"/>
    </source>
</evidence>
<keyword evidence="10" id="KW-1133">Transmembrane helix</keyword>
<keyword evidence="14" id="KW-1185">Reference proteome</keyword>
<name>A0A9Q8USN7_PASFU</name>
<keyword evidence="8" id="KW-0547">Nucleotide-binding</keyword>
<evidence type="ECO:0000256" key="10">
    <source>
        <dbReference type="ARBA" id="ARBA00022989"/>
    </source>
</evidence>